<keyword evidence="3" id="KW-1185">Reference proteome</keyword>
<keyword evidence="1" id="KW-1133">Transmembrane helix</keyword>
<evidence type="ECO:0000313" key="3">
    <source>
        <dbReference type="Proteomes" id="UP000199373"/>
    </source>
</evidence>
<name>A0A1I0PW89_9BACT</name>
<sequence>MRTIVRLLLLSFLFTGCYNKGPLTPDAWDLTRQQLDSISFYTTHHYSQNYNFVVTGDSLVVVEQQPEGMDIPDVVSVEIESVGMERQKDSIVLRRHEHIVVADIRTISADSIDSVWVKVARDQLTFGWVHESELLAKVSPDDPISQFIDIFSDVHLLVFLAFCVVIVAAYGVRRLLRKGAKIVHFNDIPSFYPTTLCLLVASSAVLYSSIQLFGPESWRHFYYHPSLNPFALPLHLGLFVSSVWAIVIVAIATVDDVSRHLSLGETILYLGGLAAICAVDYVVFSITTLYYIGYPLLIAYYIFAICRLMLQESI</sequence>
<keyword evidence="1" id="KW-0472">Membrane</keyword>
<feature type="transmembrane region" description="Helical" evidence="1">
    <location>
        <begin position="191"/>
        <end position="210"/>
    </location>
</feature>
<reference evidence="2 3" key="1">
    <citation type="submission" date="2016-10" db="EMBL/GenBank/DDBJ databases">
        <authorList>
            <person name="de Groot N.N."/>
        </authorList>
    </citation>
    <scope>NUCLEOTIDE SEQUENCE [LARGE SCALE GENOMIC DNA]</scope>
    <source>
        <strain evidence="2 3">TC2-24</strain>
    </source>
</reference>
<accession>A0A1I0PW89</accession>
<keyword evidence="1" id="KW-0812">Transmembrane</keyword>
<feature type="transmembrane region" description="Helical" evidence="1">
    <location>
        <begin position="266"/>
        <end position="284"/>
    </location>
</feature>
<organism evidence="2 3">
    <name type="scientific">Prevotella aff. ruminicola Tc2-24</name>
    <dbReference type="NCBI Taxonomy" id="81582"/>
    <lineage>
        <taxon>Bacteria</taxon>
        <taxon>Pseudomonadati</taxon>
        <taxon>Bacteroidota</taxon>
        <taxon>Bacteroidia</taxon>
        <taxon>Bacteroidales</taxon>
        <taxon>Prevotellaceae</taxon>
        <taxon>Prevotella</taxon>
    </lineage>
</organism>
<evidence type="ECO:0000256" key="1">
    <source>
        <dbReference type="SAM" id="Phobius"/>
    </source>
</evidence>
<dbReference type="EMBL" id="FOIQ01000005">
    <property type="protein sequence ID" value="SEW18645.1"/>
    <property type="molecule type" value="Genomic_DNA"/>
</dbReference>
<dbReference type="Proteomes" id="UP000199373">
    <property type="component" value="Unassembled WGS sequence"/>
</dbReference>
<protein>
    <submittedName>
        <fullName evidence="2">Uncharacterized protein</fullName>
    </submittedName>
</protein>
<dbReference type="RefSeq" id="WP_091916263.1">
    <property type="nucleotide sequence ID" value="NZ_FOIQ01000005.1"/>
</dbReference>
<dbReference type="AlphaFoldDB" id="A0A1I0PW89"/>
<gene>
    <name evidence="2" type="ORF">SAMN04487850_1984</name>
</gene>
<feature type="transmembrane region" description="Helical" evidence="1">
    <location>
        <begin position="290"/>
        <end position="310"/>
    </location>
</feature>
<feature type="transmembrane region" description="Helical" evidence="1">
    <location>
        <begin position="230"/>
        <end position="254"/>
    </location>
</feature>
<dbReference type="PROSITE" id="PS51257">
    <property type="entry name" value="PROKAR_LIPOPROTEIN"/>
    <property type="match status" value="1"/>
</dbReference>
<evidence type="ECO:0000313" key="2">
    <source>
        <dbReference type="EMBL" id="SEW18645.1"/>
    </source>
</evidence>
<proteinExistence type="predicted"/>
<feature type="transmembrane region" description="Helical" evidence="1">
    <location>
        <begin position="154"/>
        <end position="171"/>
    </location>
</feature>